<dbReference type="Pfam" id="PF00984">
    <property type="entry name" value="UDPG_MGDP_dh"/>
    <property type="match status" value="1"/>
</dbReference>
<evidence type="ECO:0000259" key="5">
    <source>
        <dbReference type="SMART" id="SM00984"/>
    </source>
</evidence>
<comment type="similarity">
    <text evidence="1 4">Belongs to the UDP-glucose/GDP-mannose dehydrogenase family.</text>
</comment>
<dbReference type="InterPro" id="IPR036220">
    <property type="entry name" value="UDP-Glc/GDP-Man_DH_C_sf"/>
</dbReference>
<keyword evidence="2" id="KW-0560">Oxidoreductase</keyword>
<accession>A0A1F6A942</accession>
<dbReference type="Pfam" id="PF03721">
    <property type="entry name" value="UDPG_MGDP_dh_N"/>
    <property type="match status" value="1"/>
</dbReference>
<comment type="caution">
    <text evidence="6">The sequence shown here is derived from an EMBL/GenBank/DDBJ whole genome shotgun (WGS) entry which is preliminary data.</text>
</comment>
<evidence type="ECO:0000256" key="1">
    <source>
        <dbReference type="ARBA" id="ARBA00006601"/>
    </source>
</evidence>
<evidence type="ECO:0000256" key="4">
    <source>
        <dbReference type="PIRNR" id="PIRNR000124"/>
    </source>
</evidence>
<dbReference type="GO" id="GO:0016616">
    <property type="term" value="F:oxidoreductase activity, acting on the CH-OH group of donors, NAD or NADP as acceptor"/>
    <property type="evidence" value="ECO:0007669"/>
    <property type="project" value="InterPro"/>
</dbReference>
<reference evidence="6 7" key="1">
    <citation type="journal article" date="2016" name="Nat. Commun.">
        <title>Thousands of microbial genomes shed light on interconnected biogeochemical processes in an aquifer system.</title>
        <authorList>
            <person name="Anantharaman K."/>
            <person name="Brown C.T."/>
            <person name="Hug L.A."/>
            <person name="Sharon I."/>
            <person name="Castelle C.J."/>
            <person name="Probst A.J."/>
            <person name="Thomas B.C."/>
            <person name="Singh A."/>
            <person name="Wilkins M.J."/>
            <person name="Karaoz U."/>
            <person name="Brodie E.L."/>
            <person name="Williams K.H."/>
            <person name="Hubbard S.S."/>
            <person name="Banfield J.F."/>
        </authorList>
    </citation>
    <scope>NUCLEOTIDE SEQUENCE [LARGE SCALE GENOMIC DNA]</scope>
</reference>
<dbReference type="Gene3D" id="3.40.50.720">
    <property type="entry name" value="NAD(P)-binding Rossmann-like Domain"/>
    <property type="match status" value="2"/>
</dbReference>
<dbReference type="SMART" id="SM00984">
    <property type="entry name" value="UDPG_MGDP_dh_C"/>
    <property type="match status" value="1"/>
</dbReference>
<protein>
    <recommendedName>
        <fullName evidence="5">UDP-glucose/GDP-mannose dehydrogenase C-terminal domain-containing protein</fullName>
    </recommendedName>
</protein>
<dbReference type="InterPro" id="IPR008927">
    <property type="entry name" value="6-PGluconate_DH-like_C_sf"/>
</dbReference>
<evidence type="ECO:0000256" key="3">
    <source>
        <dbReference type="ARBA" id="ARBA00023027"/>
    </source>
</evidence>
<dbReference type="InterPro" id="IPR014027">
    <property type="entry name" value="UDP-Glc/GDP-Man_DH_C"/>
</dbReference>
<dbReference type="InterPro" id="IPR028359">
    <property type="entry name" value="UDP_ManNAc/GlcNAc_DH"/>
</dbReference>
<keyword evidence="3" id="KW-0520">NAD</keyword>
<organism evidence="6 7">
    <name type="scientific">Candidatus Gottesmanbacteria bacterium RIFCSPHIGHO2_02_FULL_40_13</name>
    <dbReference type="NCBI Taxonomy" id="1798384"/>
    <lineage>
        <taxon>Bacteria</taxon>
        <taxon>Candidatus Gottesmaniibacteriota</taxon>
    </lineage>
</organism>
<sequence length="426" mass="46961">MKQTVTVIGLGYVGFPLSLAIAKSGKYKVFGLTRNSKNIHSIKNKLAPIDNITASLDIDKLDLTVTSKAQECLPISDFIVICVPTPVNKDHTPDLFPIVTTSKLIAKFLRPNQVIILESSVNPGVCEEVILPILETSGLAGGIDFELSHCPERINPGDPKWNVYNIARNVGSLTKKGNGITANFYRSFLKARVYEMGNLKEAESTKILENTFRDVNIALVNELAQSFDKMGINLLNVIKGAANKPFAFMVHYPGCGVGGHCIPVDPYYLIQKAKEIGFEQKLMKTARQINNNMPKYTVNLLLKALGKSHINLKDIKVGILGVTYKPDVADTRESPAITVLEILKDKGINVEIFDPFIQSISTVKNLEEILKQCKAIILCTAHKSFVTNLTSEKLTEYKTKILIDGRNCLDSKSLSQAGIYYKGIGF</sequence>
<dbReference type="InterPro" id="IPR014026">
    <property type="entry name" value="UDP-Glc/GDP-Man_DH_dimer"/>
</dbReference>
<dbReference type="Proteomes" id="UP000177092">
    <property type="component" value="Unassembled WGS sequence"/>
</dbReference>
<proteinExistence type="inferred from homology"/>
<gene>
    <name evidence="6" type="ORF">A3D03_05180</name>
</gene>
<dbReference type="SUPFAM" id="SSF52413">
    <property type="entry name" value="UDP-glucose/GDP-mannose dehydrogenase C-terminal domain"/>
    <property type="match status" value="1"/>
</dbReference>
<evidence type="ECO:0000313" key="6">
    <source>
        <dbReference type="EMBL" id="OGG21053.1"/>
    </source>
</evidence>
<dbReference type="PIRSF" id="PIRSF000124">
    <property type="entry name" value="UDPglc_GDPman_dh"/>
    <property type="match status" value="1"/>
</dbReference>
<dbReference type="EMBL" id="MFJN01000030">
    <property type="protein sequence ID" value="OGG21053.1"/>
    <property type="molecule type" value="Genomic_DNA"/>
</dbReference>
<evidence type="ECO:0000256" key="2">
    <source>
        <dbReference type="ARBA" id="ARBA00023002"/>
    </source>
</evidence>
<dbReference type="Pfam" id="PF03720">
    <property type="entry name" value="UDPG_MGDP_dh_C"/>
    <property type="match status" value="1"/>
</dbReference>
<feature type="domain" description="UDP-glucose/GDP-mannose dehydrogenase C-terminal" evidence="5">
    <location>
        <begin position="318"/>
        <end position="411"/>
    </location>
</feature>
<dbReference type="SUPFAM" id="SSF51735">
    <property type="entry name" value="NAD(P)-binding Rossmann-fold domains"/>
    <property type="match status" value="1"/>
</dbReference>
<dbReference type="PANTHER" id="PTHR43491">
    <property type="entry name" value="UDP-N-ACETYL-D-MANNOSAMINE DEHYDROGENASE"/>
    <property type="match status" value="1"/>
</dbReference>
<name>A0A1F6A942_9BACT</name>
<dbReference type="InterPro" id="IPR001732">
    <property type="entry name" value="UDP-Glc/GDP-Man_DH_N"/>
</dbReference>
<dbReference type="InterPro" id="IPR036291">
    <property type="entry name" value="NAD(P)-bd_dom_sf"/>
</dbReference>
<dbReference type="GO" id="GO:0051287">
    <property type="term" value="F:NAD binding"/>
    <property type="evidence" value="ECO:0007669"/>
    <property type="project" value="InterPro"/>
</dbReference>
<dbReference type="AlphaFoldDB" id="A0A1F6A942"/>
<evidence type="ECO:0000313" key="7">
    <source>
        <dbReference type="Proteomes" id="UP000177092"/>
    </source>
</evidence>
<dbReference type="GO" id="GO:0016628">
    <property type="term" value="F:oxidoreductase activity, acting on the CH-CH group of donors, NAD or NADP as acceptor"/>
    <property type="evidence" value="ECO:0007669"/>
    <property type="project" value="InterPro"/>
</dbReference>
<dbReference type="GO" id="GO:0000271">
    <property type="term" value="P:polysaccharide biosynthetic process"/>
    <property type="evidence" value="ECO:0007669"/>
    <property type="project" value="InterPro"/>
</dbReference>
<dbReference type="SUPFAM" id="SSF48179">
    <property type="entry name" value="6-phosphogluconate dehydrogenase C-terminal domain-like"/>
    <property type="match status" value="1"/>
</dbReference>
<dbReference type="InterPro" id="IPR017476">
    <property type="entry name" value="UDP-Glc/GDP-Man"/>
</dbReference>
<dbReference type="NCBIfam" id="TIGR03026">
    <property type="entry name" value="NDP-sugDHase"/>
    <property type="match status" value="1"/>
</dbReference>
<dbReference type="STRING" id="1798384.A3D03_05180"/>
<dbReference type="PIRSF" id="PIRSF500136">
    <property type="entry name" value="UDP_ManNAc_DH"/>
    <property type="match status" value="1"/>
</dbReference>
<dbReference type="PANTHER" id="PTHR43491:SF2">
    <property type="entry name" value="UDP-N-ACETYL-D-MANNOSAMINE DEHYDROGENASE"/>
    <property type="match status" value="1"/>
</dbReference>